<dbReference type="EMBL" id="JAIPUX010005289">
    <property type="protein sequence ID" value="KAH0617360.1"/>
    <property type="molecule type" value="Genomic_DNA"/>
</dbReference>
<accession>A0ABQ7SJ60</accession>
<dbReference type="InterPro" id="IPR011993">
    <property type="entry name" value="PH-like_dom_sf"/>
</dbReference>
<evidence type="ECO:0000313" key="1">
    <source>
        <dbReference type="EMBL" id="KAH0617360.1"/>
    </source>
</evidence>
<dbReference type="PANTHER" id="PTHR10336:SF79">
    <property type="entry name" value="1-PHOSPHATIDYLINOSITOL 4,5-BISPHOSPHATE PHOSPHODIESTERASE GAMMA"/>
    <property type="match status" value="1"/>
</dbReference>
<name>A0ABQ7SJ60_PHRPL</name>
<reference evidence="1 2" key="1">
    <citation type="journal article" date="2022" name="Gigascience">
        <title>A chromosome-level genome assembly and annotation of the desert horned lizard, Phrynosoma platyrhinos, provides insight into chromosomal rearrangements among reptiles.</title>
        <authorList>
            <person name="Koochekian N."/>
            <person name="Ascanio A."/>
            <person name="Farleigh K."/>
            <person name="Card D.C."/>
            <person name="Schield D.R."/>
            <person name="Castoe T.A."/>
            <person name="Jezkova T."/>
        </authorList>
    </citation>
    <scope>NUCLEOTIDE SEQUENCE [LARGE SCALE GENOMIC DNA]</scope>
    <source>
        <strain evidence="1">NK-2021</strain>
    </source>
</reference>
<protein>
    <submittedName>
        <fullName evidence="1">Uncharacterized protein</fullName>
    </submittedName>
</protein>
<keyword evidence="2" id="KW-1185">Reference proteome</keyword>
<dbReference type="InterPro" id="IPR001192">
    <property type="entry name" value="PI-PLC_fam"/>
</dbReference>
<comment type="caution">
    <text evidence="1">The sequence shown here is derived from an EMBL/GenBank/DDBJ whole genome shotgun (WGS) entry which is preliminary data.</text>
</comment>
<proteinExistence type="predicted"/>
<evidence type="ECO:0000313" key="2">
    <source>
        <dbReference type="Proteomes" id="UP000826234"/>
    </source>
</evidence>
<sequence length="150" mass="17348">MEVDDGLQLPDSILALPGQPGSCRFLRPTFAKHLTKGRKPYWGPVVETGNKDLDIREIKEIRPGKNSRDFERYPEDARKLDSALCFVILYGMDFRLKTLSVAAFCEDDVNLWVAGLNWLVTDTQRAPTPLYIERWLRKQFDSMDRSREGR</sequence>
<dbReference type="PANTHER" id="PTHR10336">
    <property type="entry name" value="PHOSPHOINOSITIDE-SPECIFIC PHOSPHOLIPASE C FAMILY PROTEIN"/>
    <property type="match status" value="1"/>
</dbReference>
<dbReference type="SUPFAM" id="SSF50729">
    <property type="entry name" value="PH domain-like"/>
    <property type="match status" value="1"/>
</dbReference>
<organism evidence="1 2">
    <name type="scientific">Phrynosoma platyrhinos</name>
    <name type="common">Desert horned lizard</name>
    <dbReference type="NCBI Taxonomy" id="52577"/>
    <lineage>
        <taxon>Eukaryota</taxon>
        <taxon>Metazoa</taxon>
        <taxon>Chordata</taxon>
        <taxon>Craniata</taxon>
        <taxon>Vertebrata</taxon>
        <taxon>Euteleostomi</taxon>
        <taxon>Lepidosauria</taxon>
        <taxon>Squamata</taxon>
        <taxon>Bifurcata</taxon>
        <taxon>Unidentata</taxon>
        <taxon>Episquamata</taxon>
        <taxon>Toxicofera</taxon>
        <taxon>Iguania</taxon>
        <taxon>Phrynosomatidae</taxon>
        <taxon>Phrynosomatinae</taxon>
        <taxon>Phrynosoma</taxon>
    </lineage>
</organism>
<dbReference type="Gene3D" id="2.30.29.30">
    <property type="entry name" value="Pleckstrin-homology domain (PH domain)/Phosphotyrosine-binding domain (PTB)"/>
    <property type="match status" value="1"/>
</dbReference>
<dbReference type="Proteomes" id="UP000826234">
    <property type="component" value="Unassembled WGS sequence"/>
</dbReference>
<gene>
    <name evidence="1" type="ORF">JD844_015425</name>
</gene>